<keyword evidence="4 7" id="KW-1133">Transmembrane helix</keyword>
<dbReference type="Pfam" id="PF01490">
    <property type="entry name" value="Aa_trans"/>
    <property type="match status" value="1"/>
</dbReference>
<comment type="similarity">
    <text evidence="2">Belongs to the amino acid/polyamine transporter 2 family.</text>
</comment>
<comment type="subcellular location">
    <subcellularLocation>
        <location evidence="1">Membrane</location>
        <topology evidence="1">Multi-pass membrane protein</topology>
    </subcellularLocation>
</comment>
<gene>
    <name evidence="9" type="primary">AVT3_3</name>
    <name evidence="9" type="ORF">HK099_005848</name>
</gene>
<feature type="compositionally biased region" description="Basic and acidic residues" evidence="6">
    <location>
        <begin position="179"/>
        <end position="198"/>
    </location>
</feature>
<proteinExistence type="inferred from homology"/>
<sequence>MCFLMTTSVIIHMGKKKSKKSNSKINLATSSTTSNITNASQKIDINNVDSKITTGKSPTTFATSTLAKPSSSPKVLNEIQMKRSTSGTINEQLARSFKDNPNSFKETFYSSSPGKSLVSSSYINNNTNNNFGSPLPGEVLNKIVSEHLVASNELEGLGSVAHNLLGGDTTRNVYKWQERRESSEPIVKRRNSETDLHSLRSASNYGSASDQITASDLRVPGMMRRSYMDNLALKEGKKPPNHFTRNFIDFLVLYGFYGGDVVPEDSDDDDVLIKSDQENAFNERTPLVSQPRPVSTGPAAEKGISAKKAFFMLVKAFVGTGVLFLPKAFYNGGLGFSVILMVIIGYLTLHCMILLVEVSREFGGLSFGDVGGKLYGEKMRNTVLFSITLAQCGFCCAYYIFVAQNLRDILMLVSDCKLILPEWFFIVLQGIFLCFLHVSLTAKKNFIALIFIPLSWVRKIKHFGLTSLIADVFIVLGLGYIFYYDLTVLFTSGPAKDIMWINYDSFPLFVGTALFSFEGICLILPIVDSMKKPEKFNFTLSLCIVFIGVIFISVGGLGYLTFGSKVSTIVFLDVPPTPIVTLIQFLYGLAIMLSFPLTVYPAIRITENKMFDTSTSGKISNLAKWEKNFFRTFLVIFLALVAYFGSTFLDKFVSLVG</sequence>
<evidence type="ECO:0000256" key="7">
    <source>
        <dbReference type="SAM" id="Phobius"/>
    </source>
</evidence>
<keyword evidence="5 7" id="KW-0472">Membrane</keyword>
<feature type="domain" description="Amino acid transporter transmembrane" evidence="8">
    <location>
        <begin position="303"/>
        <end position="657"/>
    </location>
</feature>
<protein>
    <submittedName>
        <fullName evidence="9">Neutral amino acid transporter</fullName>
    </submittedName>
</protein>
<feature type="transmembrane region" description="Helical" evidence="7">
    <location>
        <begin position="336"/>
        <end position="356"/>
    </location>
</feature>
<evidence type="ECO:0000256" key="1">
    <source>
        <dbReference type="ARBA" id="ARBA00004141"/>
    </source>
</evidence>
<organism evidence="9 10">
    <name type="scientific">Clydaea vesicula</name>
    <dbReference type="NCBI Taxonomy" id="447962"/>
    <lineage>
        <taxon>Eukaryota</taxon>
        <taxon>Fungi</taxon>
        <taxon>Fungi incertae sedis</taxon>
        <taxon>Chytridiomycota</taxon>
        <taxon>Chytridiomycota incertae sedis</taxon>
        <taxon>Chytridiomycetes</taxon>
        <taxon>Lobulomycetales</taxon>
        <taxon>Lobulomycetaceae</taxon>
        <taxon>Clydaea</taxon>
    </lineage>
</organism>
<dbReference type="InterPro" id="IPR013057">
    <property type="entry name" value="AA_transpt_TM"/>
</dbReference>
<dbReference type="GO" id="GO:0015179">
    <property type="term" value="F:L-amino acid transmembrane transporter activity"/>
    <property type="evidence" value="ECO:0007669"/>
    <property type="project" value="TreeGrafter"/>
</dbReference>
<evidence type="ECO:0000256" key="2">
    <source>
        <dbReference type="ARBA" id="ARBA00008066"/>
    </source>
</evidence>
<accession>A0AAD5XYM5</accession>
<keyword evidence="3 7" id="KW-0812">Transmembrane</keyword>
<dbReference type="PANTHER" id="PTHR22950">
    <property type="entry name" value="AMINO ACID TRANSPORTER"/>
    <property type="match status" value="1"/>
</dbReference>
<feature type="transmembrane region" description="Helical" evidence="7">
    <location>
        <begin position="628"/>
        <end position="649"/>
    </location>
</feature>
<reference evidence="9" key="1">
    <citation type="submission" date="2020-05" db="EMBL/GenBank/DDBJ databases">
        <title>Phylogenomic resolution of chytrid fungi.</title>
        <authorList>
            <person name="Stajich J.E."/>
            <person name="Amses K."/>
            <person name="Simmons R."/>
            <person name="Seto K."/>
            <person name="Myers J."/>
            <person name="Bonds A."/>
            <person name="Quandt C.A."/>
            <person name="Barry K."/>
            <person name="Liu P."/>
            <person name="Grigoriev I."/>
            <person name="Longcore J.E."/>
            <person name="James T.Y."/>
        </authorList>
    </citation>
    <scope>NUCLEOTIDE SEQUENCE</scope>
    <source>
        <strain evidence="9">JEL0476</strain>
    </source>
</reference>
<dbReference type="PANTHER" id="PTHR22950:SF666">
    <property type="entry name" value="VACUOLAR AMINO ACID TRANSPORTER 4"/>
    <property type="match status" value="1"/>
</dbReference>
<evidence type="ECO:0000313" key="10">
    <source>
        <dbReference type="Proteomes" id="UP001211065"/>
    </source>
</evidence>
<feature type="transmembrane region" description="Helical" evidence="7">
    <location>
        <begin position="582"/>
        <end position="603"/>
    </location>
</feature>
<evidence type="ECO:0000256" key="5">
    <source>
        <dbReference type="ARBA" id="ARBA00023136"/>
    </source>
</evidence>
<keyword evidence="10" id="KW-1185">Reference proteome</keyword>
<dbReference type="EMBL" id="JADGJW010000476">
    <property type="protein sequence ID" value="KAJ3216486.1"/>
    <property type="molecule type" value="Genomic_DNA"/>
</dbReference>
<feature type="transmembrane region" description="Helical" evidence="7">
    <location>
        <begin position="539"/>
        <end position="562"/>
    </location>
</feature>
<dbReference type="Proteomes" id="UP001211065">
    <property type="component" value="Unassembled WGS sequence"/>
</dbReference>
<feature type="transmembrane region" description="Helical" evidence="7">
    <location>
        <begin position="463"/>
        <end position="486"/>
    </location>
</feature>
<comment type="caution">
    <text evidence="9">The sequence shown here is derived from an EMBL/GenBank/DDBJ whole genome shotgun (WGS) entry which is preliminary data.</text>
</comment>
<feature type="region of interest" description="Disordered" evidence="6">
    <location>
        <begin position="179"/>
        <end position="207"/>
    </location>
</feature>
<evidence type="ECO:0000259" key="8">
    <source>
        <dbReference type="Pfam" id="PF01490"/>
    </source>
</evidence>
<feature type="transmembrane region" description="Helical" evidence="7">
    <location>
        <begin position="423"/>
        <end position="442"/>
    </location>
</feature>
<dbReference type="AlphaFoldDB" id="A0AAD5XYM5"/>
<name>A0AAD5XYM5_9FUNG</name>
<feature type="transmembrane region" description="Helical" evidence="7">
    <location>
        <begin position="506"/>
        <end position="527"/>
    </location>
</feature>
<evidence type="ECO:0000256" key="4">
    <source>
        <dbReference type="ARBA" id="ARBA00022989"/>
    </source>
</evidence>
<evidence type="ECO:0000256" key="3">
    <source>
        <dbReference type="ARBA" id="ARBA00022692"/>
    </source>
</evidence>
<evidence type="ECO:0000313" key="9">
    <source>
        <dbReference type="EMBL" id="KAJ3216486.1"/>
    </source>
</evidence>
<feature type="transmembrane region" description="Helical" evidence="7">
    <location>
        <begin position="383"/>
        <end position="403"/>
    </location>
</feature>
<evidence type="ECO:0000256" key="6">
    <source>
        <dbReference type="SAM" id="MobiDB-lite"/>
    </source>
</evidence>
<dbReference type="GO" id="GO:0005774">
    <property type="term" value="C:vacuolar membrane"/>
    <property type="evidence" value="ECO:0007669"/>
    <property type="project" value="TreeGrafter"/>
</dbReference>